<dbReference type="CDD" id="cd00165">
    <property type="entry name" value="S4"/>
    <property type="match status" value="1"/>
</dbReference>
<organism evidence="3 4">
    <name type="scientific">Colwellia echini</name>
    <dbReference type="NCBI Taxonomy" id="1982103"/>
    <lineage>
        <taxon>Bacteria</taxon>
        <taxon>Pseudomonadati</taxon>
        <taxon>Pseudomonadota</taxon>
        <taxon>Gammaproteobacteria</taxon>
        <taxon>Alteromonadales</taxon>
        <taxon>Colwelliaceae</taxon>
        <taxon>Colwellia</taxon>
    </lineage>
</organism>
<proteinExistence type="predicted"/>
<dbReference type="Gene3D" id="3.10.290.10">
    <property type="entry name" value="RNA-binding S4 domain"/>
    <property type="match status" value="1"/>
</dbReference>
<feature type="region of interest" description="Disordered" evidence="2">
    <location>
        <begin position="115"/>
        <end position="160"/>
    </location>
</feature>
<gene>
    <name evidence="3" type="ORF">CWS31_006180</name>
</gene>
<keyword evidence="1" id="KW-0694">RNA-binding</keyword>
<dbReference type="EMBL" id="PJAI02000005">
    <property type="protein sequence ID" value="TYK66190.1"/>
    <property type="molecule type" value="Genomic_DNA"/>
</dbReference>
<dbReference type="InterPro" id="IPR036986">
    <property type="entry name" value="S4_RNA-bd_sf"/>
</dbReference>
<dbReference type="SUPFAM" id="SSF55174">
    <property type="entry name" value="Alpha-L RNA-binding motif"/>
    <property type="match status" value="1"/>
</dbReference>
<dbReference type="Pfam" id="PF13275">
    <property type="entry name" value="S4_2"/>
    <property type="match status" value="1"/>
</dbReference>
<comment type="caution">
    <text evidence="3">The sequence shown here is derived from an EMBL/GenBank/DDBJ whole genome shotgun (WGS) entry which is preliminary data.</text>
</comment>
<reference evidence="3 4" key="1">
    <citation type="submission" date="2019-08" db="EMBL/GenBank/DDBJ databases">
        <title>Microbe sample from Colwellia echini.</title>
        <authorList>
            <person name="Christiansen L."/>
            <person name="Pathiraja D."/>
            <person name="Schultz-Johansen M."/>
            <person name="Choi I.-G."/>
            <person name="Stougaard P."/>
        </authorList>
    </citation>
    <scope>NUCLEOTIDE SEQUENCE [LARGE SCALE GENOMIC DNA]</scope>
    <source>
        <strain evidence="3 4">A3</strain>
    </source>
</reference>
<name>A0ABY3MYA2_9GAMM</name>
<dbReference type="PROSITE" id="PS50889">
    <property type="entry name" value="S4"/>
    <property type="match status" value="1"/>
</dbReference>
<keyword evidence="4" id="KW-1185">Reference proteome</keyword>
<feature type="compositionally biased region" description="Basic and acidic residues" evidence="2">
    <location>
        <begin position="134"/>
        <end position="144"/>
    </location>
</feature>
<accession>A0ABY3MYA2</accession>
<evidence type="ECO:0000256" key="1">
    <source>
        <dbReference type="PROSITE-ProRule" id="PRU00182"/>
    </source>
</evidence>
<dbReference type="Proteomes" id="UP000815846">
    <property type="component" value="Unassembled WGS sequence"/>
</dbReference>
<sequence>MSESYLVVELNRQPVELCKLLKIANLVSGGGEAKIVISEGYVLLNGEVEYQKRKKVYHEDVIEFNGEIVQLVINETLEEYQTQPNEELINSSYTYTEDTDVEEYIEQNPVLAKQKLSKEKAAKAKTVNNKNTKKTSDSDNKTQESKNQPIQPRKRRPISF</sequence>
<protein>
    <submittedName>
        <fullName evidence="3">RNA-binding S4 domain-containing protein</fullName>
    </submittedName>
</protein>
<evidence type="ECO:0000313" key="3">
    <source>
        <dbReference type="EMBL" id="TYK66190.1"/>
    </source>
</evidence>
<evidence type="ECO:0000313" key="4">
    <source>
        <dbReference type="Proteomes" id="UP000815846"/>
    </source>
</evidence>
<dbReference type="RefSeq" id="WP_101344306.1">
    <property type="nucleotide sequence ID" value="NZ_PJAI02000005.1"/>
</dbReference>
<evidence type="ECO:0000256" key="2">
    <source>
        <dbReference type="SAM" id="MobiDB-lite"/>
    </source>
</evidence>